<sequence>GPPDVLVIYLCGKDLIRKPGKVLILQIVDDLNKFASVFPKTRIVWSALIPHLQWKSSHDPQRGDKAHRGVNREIARF</sequence>
<feature type="non-terminal residue" evidence="2">
    <location>
        <position position="1"/>
    </location>
</feature>
<reference evidence="2" key="1">
    <citation type="journal article" date="2023" name="DNA Res.">
        <title>Chromosome-level genome assembly of Phrynocephalus forsythii using third-generation DNA sequencing and Hi-C analysis.</title>
        <authorList>
            <person name="Qi Y."/>
            <person name="Zhao W."/>
            <person name="Zhao Y."/>
            <person name="Niu C."/>
            <person name="Cao S."/>
            <person name="Zhang Y."/>
        </authorList>
    </citation>
    <scope>NUCLEOTIDE SEQUENCE</scope>
    <source>
        <tissue evidence="2">Muscle</tissue>
    </source>
</reference>
<name>A0A9Q1B9S6_9SAUR</name>
<evidence type="ECO:0000313" key="3">
    <source>
        <dbReference type="Proteomes" id="UP001142489"/>
    </source>
</evidence>
<proteinExistence type="predicted"/>
<protein>
    <submittedName>
        <fullName evidence="2">Uncharacterized protein</fullName>
    </submittedName>
</protein>
<accession>A0A9Q1B9S6</accession>
<evidence type="ECO:0000256" key="1">
    <source>
        <dbReference type="SAM" id="MobiDB-lite"/>
    </source>
</evidence>
<dbReference type="AlphaFoldDB" id="A0A9Q1B9S6"/>
<dbReference type="Proteomes" id="UP001142489">
    <property type="component" value="Unassembled WGS sequence"/>
</dbReference>
<dbReference type="EMBL" id="JAPFRF010000001">
    <property type="protein sequence ID" value="KAJ7345916.1"/>
    <property type="molecule type" value="Genomic_DNA"/>
</dbReference>
<comment type="caution">
    <text evidence="2">The sequence shown here is derived from an EMBL/GenBank/DDBJ whole genome shotgun (WGS) entry which is preliminary data.</text>
</comment>
<evidence type="ECO:0000313" key="2">
    <source>
        <dbReference type="EMBL" id="KAJ7345916.1"/>
    </source>
</evidence>
<keyword evidence="3" id="KW-1185">Reference proteome</keyword>
<feature type="region of interest" description="Disordered" evidence="1">
    <location>
        <begin position="56"/>
        <end position="77"/>
    </location>
</feature>
<gene>
    <name evidence="2" type="ORF">JRQ81_001866</name>
</gene>
<organism evidence="2 3">
    <name type="scientific">Phrynocephalus forsythii</name>
    <dbReference type="NCBI Taxonomy" id="171643"/>
    <lineage>
        <taxon>Eukaryota</taxon>
        <taxon>Metazoa</taxon>
        <taxon>Chordata</taxon>
        <taxon>Craniata</taxon>
        <taxon>Vertebrata</taxon>
        <taxon>Euteleostomi</taxon>
        <taxon>Lepidosauria</taxon>
        <taxon>Squamata</taxon>
        <taxon>Bifurcata</taxon>
        <taxon>Unidentata</taxon>
        <taxon>Episquamata</taxon>
        <taxon>Toxicofera</taxon>
        <taxon>Iguania</taxon>
        <taxon>Acrodonta</taxon>
        <taxon>Agamidae</taxon>
        <taxon>Agaminae</taxon>
        <taxon>Phrynocephalus</taxon>
    </lineage>
</organism>
<feature type="non-terminal residue" evidence="2">
    <location>
        <position position="77"/>
    </location>
</feature>
<dbReference type="OrthoDB" id="8957104at2759"/>